<protein>
    <submittedName>
        <fullName evidence="3">Uncharacterized protein</fullName>
    </submittedName>
</protein>
<evidence type="ECO:0000313" key="4">
    <source>
        <dbReference type="Proteomes" id="UP000294933"/>
    </source>
</evidence>
<feature type="transmembrane region" description="Helical" evidence="2">
    <location>
        <begin position="160"/>
        <end position="180"/>
    </location>
</feature>
<gene>
    <name evidence="3" type="ORF">BD410DRAFT_843931</name>
</gene>
<sequence>MGGLLAAESANSPSSQSERVIGMVAFDTPFLGMLFIGRIAYLSPRDEAEPPKTEHELNPTGPVKMVDPRLADDWDAEDASFKGTFPNSPHGFHLTLNAISPSPYSTPSRTPSPILAITPTPFADTINNFLDNTSSFMTKHSDDKIAKRFQKHCKEPFTAMYRWVVLHFLFGICTEMVIFWTETDPCAPMKHDGDAKPGGEQHPPPNVDHALPPNTADFALPIENEASYSLQPCRSSTSSSNSNSSRPPTEIVKKSTSPPKRAQETTRARKA</sequence>
<feature type="compositionally biased region" description="Basic and acidic residues" evidence="1">
    <location>
        <begin position="261"/>
        <end position="271"/>
    </location>
</feature>
<name>A0A4Y7PPT6_9AGAM</name>
<feature type="compositionally biased region" description="Low complexity" evidence="1">
    <location>
        <begin position="234"/>
        <end position="249"/>
    </location>
</feature>
<feature type="compositionally biased region" description="Basic and acidic residues" evidence="1">
    <location>
        <begin position="190"/>
        <end position="199"/>
    </location>
</feature>
<feature type="region of interest" description="Disordered" evidence="1">
    <location>
        <begin position="190"/>
        <end position="271"/>
    </location>
</feature>
<dbReference type="VEuPathDB" id="FungiDB:BD410DRAFT_843931"/>
<evidence type="ECO:0000256" key="1">
    <source>
        <dbReference type="SAM" id="MobiDB-lite"/>
    </source>
</evidence>
<organism evidence="3 4">
    <name type="scientific">Rickenella mellea</name>
    <dbReference type="NCBI Taxonomy" id="50990"/>
    <lineage>
        <taxon>Eukaryota</taxon>
        <taxon>Fungi</taxon>
        <taxon>Dikarya</taxon>
        <taxon>Basidiomycota</taxon>
        <taxon>Agaricomycotina</taxon>
        <taxon>Agaricomycetes</taxon>
        <taxon>Hymenochaetales</taxon>
        <taxon>Rickenellaceae</taxon>
        <taxon>Rickenella</taxon>
    </lineage>
</organism>
<dbReference type="EMBL" id="ML170229">
    <property type="protein sequence ID" value="TDL17046.1"/>
    <property type="molecule type" value="Genomic_DNA"/>
</dbReference>
<reference evidence="3 4" key="1">
    <citation type="submission" date="2018-06" db="EMBL/GenBank/DDBJ databases">
        <title>A transcriptomic atlas of mushroom development highlights an independent origin of complex multicellularity.</title>
        <authorList>
            <consortium name="DOE Joint Genome Institute"/>
            <person name="Krizsan K."/>
            <person name="Almasi E."/>
            <person name="Merenyi Z."/>
            <person name="Sahu N."/>
            <person name="Viragh M."/>
            <person name="Koszo T."/>
            <person name="Mondo S."/>
            <person name="Kiss B."/>
            <person name="Balint B."/>
            <person name="Kues U."/>
            <person name="Barry K."/>
            <person name="Hegedus J.C."/>
            <person name="Henrissat B."/>
            <person name="Johnson J."/>
            <person name="Lipzen A."/>
            <person name="Ohm R."/>
            <person name="Nagy I."/>
            <person name="Pangilinan J."/>
            <person name="Yan J."/>
            <person name="Xiong Y."/>
            <person name="Grigoriev I.V."/>
            <person name="Hibbett D.S."/>
            <person name="Nagy L.G."/>
        </authorList>
    </citation>
    <scope>NUCLEOTIDE SEQUENCE [LARGE SCALE GENOMIC DNA]</scope>
    <source>
        <strain evidence="3 4">SZMC22713</strain>
    </source>
</reference>
<dbReference type="Proteomes" id="UP000294933">
    <property type="component" value="Unassembled WGS sequence"/>
</dbReference>
<keyword evidence="2" id="KW-0472">Membrane</keyword>
<dbReference type="AlphaFoldDB" id="A0A4Y7PPT6"/>
<proteinExistence type="predicted"/>
<keyword evidence="2" id="KW-1133">Transmembrane helix</keyword>
<dbReference type="STRING" id="50990.A0A4Y7PPT6"/>
<feature type="transmembrane region" description="Helical" evidence="2">
    <location>
        <begin position="20"/>
        <end position="41"/>
    </location>
</feature>
<dbReference type="OrthoDB" id="3248508at2759"/>
<keyword evidence="2" id="KW-0812">Transmembrane</keyword>
<keyword evidence="4" id="KW-1185">Reference proteome</keyword>
<evidence type="ECO:0000256" key="2">
    <source>
        <dbReference type="SAM" id="Phobius"/>
    </source>
</evidence>
<evidence type="ECO:0000313" key="3">
    <source>
        <dbReference type="EMBL" id="TDL17046.1"/>
    </source>
</evidence>
<accession>A0A4Y7PPT6</accession>